<proteinExistence type="predicted"/>
<dbReference type="RefSeq" id="WP_012786212.1">
    <property type="nucleotide sequence ID" value="NC_013131.1"/>
</dbReference>
<keyword evidence="1" id="KW-0732">Signal</keyword>
<dbReference type="InterPro" id="IPR008999">
    <property type="entry name" value="Actin-crosslinking"/>
</dbReference>
<name>C7QFU2_CATAD</name>
<dbReference type="EMBL" id="CP001700">
    <property type="protein sequence ID" value="ACU70919.1"/>
    <property type="molecule type" value="Genomic_DNA"/>
</dbReference>
<dbReference type="PANTHER" id="PTHR14218:SF15">
    <property type="entry name" value="TRIPEPTIDYL-PEPTIDASE 1"/>
    <property type="match status" value="1"/>
</dbReference>
<dbReference type="HOGENOM" id="CLU_403196_0_0_11"/>
<feature type="domain" description="Peptidase S53" evidence="2">
    <location>
        <begin position="83"/>
        <end position="418"/>
    </location>
</feature>
<dbReference type="GO" id="GO:0004252">
    <property type="term" value="F:serine-type endopeptidase activity"/>
    <property type="evidence" value="ECO:0007669"/>
    <property type="project" value="InterPro"/>
</dbReference>
<gene>
    <name evidence="3" type="ordered locus">Caci_1999</name>
</gene>
<sequence precursor="true">MGTTNTRMRRRLRIVISLVATVLTGAAFGITPAAAGATNAAAATTAASHAAPTKRLCSVAAAPGQMACLALVRTDVAGVRADALSPAATPAGYGPGDLRSAYKLTGNGSASETVAIVDAYDDPNAESDLAAYRSQYGLGACTTANGCFRKVNQSGGTSYPAPNAGWAGEISLDLDMVSAIAPGAHILLVEANTASIGDLGTSVNEAVALGAKFVSNSYGGGESAGDTSYDAAYFHHPGVAITVSSGDGSYGVEYPAASQYVTAVGGTSLTTSSNARGWSETAWSGAGSGCSVYDPKPAWQTDTGCPRRTVADVSAVADPATGVAAYDTYGQSGWLVFGGTSVSSPIIASVYALAGVPGTADLPAKYPYQHTYALFDVTSGSNGSCSPAYLCTAGPGYDGPTGFGTPNSFAAFAPTSTASVVALHAHANGDYVTADAAGAAPLIANQTAVGPAQQFDLISNPDGSVSLRAHANAEVVTADNGGASPLINNRTAIGPWEEFDLVHNADGSVSFRSHANGDIVSADNGGASPLIANRTAIGPWESFDLVAPSSLPVVSLRAHANSDFVTADNAGASPLIANRTAIGPWESFDLSNNADGSISFRAHANNDFVTADNGGASPLIANRTAIGQWESFDAVYNADGSVSLRAHANGEIVTADNGGAAPLIANRFTIGQWESFDLIYDS</sequence>
<dbReference type="InterPro" id="IPR050819">
    <property type="entry name" value="Tripeptidyl-peptidase_I"/>
</dbReference>
<keyword evidence="4" id="KW-1185">Reference proteome</keyword>
<evidence type="ECO:0000256" key="1">
    <source>
        <dbReference type="SAM" id="SignalP"/>
    </source>
</evidence>
<dbReference type="PANTHER" id="PTHR14218">
    <property type="entry name" value="PROTEASE S8 TRIPEPTIDYL PEPTIDASE I CLN2"/>
    <property type="match status" value="1"/>
</dbReference>
<evidence type="ECO:0000313" key="3">
    <source>
        <dbReference type="EMBL" id="ACU70919.1"/>
    </source>
</evidence>
<dbReference type="PROSITE" id="PS51695">
    <property type="entry name" value="SEDOLISIN"/>
    <property type="match status" value="1"/>
</dbReference>
<keyword evidence="3" id="KW-0378">Hydrolase</keyword>
<accession>C7QFU2</accession>
<dbReference type="SUPFAM" id="SSF52743">
    <property type="entry name" value="Subtilisin-like"/>
    <property type="match status" value="1"/>
</dbReference>
<dbReference type="InterPro" id="IPR036852">
    <property type="entry name" value="Peptidase_S8/S53_dom_sf"/>
</dbReference>
<evidence type="ECO:0000259" key="2">
    <source>
        <dbReference type="PROSITE" id="PS51695"/>
    </source>
</evidence>
<feature type="signal peptide" evidence="1">
    <location>
        <begin position="1"/>
        <end position="35"/>
    </location>
</feature>
<dbReference type="SUPFAM" id="SSF50405">
    <property type="entry name" value="Actin-crosslinking proteins"/>
    <property type="match status" value="3"/>
</dbReference>
<dbReference type="GO" id="GO:0008240">
    <property type="term" value="F:tripeptidyl-peptidase activity"/>
    <property type="evidence" value="ECO:0007669"/>
    <property type="project" value="TreeGrafter"/>
</dbReference>
<dbReference type="InParanoid" id="C7QFU2"/>
<evidence type="ECO:0000313" key="4">
    <source>
        <dbReference type="Proteomes" id="UP000000851"/>
    </source>
</evidence>
<dbReference type="Proteomes" id="UP000000851">
    <property type="component" value="Chromosome"/>
</dbReference>
<dbReference type="GO" id="GO:0006508">
    <property type="term" value="P:proteolysis"/>
    <property type="evidence" value="ECO:0007669"/>
    <property type="project" value="UniProtKB-KW"/>
</dbReference>
<dbReference type="CDD" id="cd04056">
    <property type="entry name" value="Peptidases_S53"/>
    <property type="match status" value="1"/>
</dbReference>
<protein>
    <submittedName>
        <fullName evidence="3">Protease-like protein</fullName>
    </submittedName>
</protein>
<dbReference type="Gene3D" id="2.80.10.50">
    <property type="match status" value="2"/>
</dbReference>
<keyword evidence="3" id="KW-0645">Protease</keyword>
<dbReference type="CDD" id="cd00257">
    <property type="entry name" value="beta-trefoil_FSCN-like"/>
    <property type="match status" value="2"/>
</dbReference>
<dbReference type="eggNOG" id="COG4934">
    <property type="taxonomic scope" value="Bacteria"/>
</dbReference>
<feature type="chain" id="PRO_5038542396" evidence="1">
    <location>
        <begin position="36"/>
        <end position="682"/>
    </location>
</feature>
<dbReference type="KEGG" id="cai:Caci_1999"/>
<dbReference type="Gene3D" id="3.40.50.200">
    <property type="entry name" value="Peptidase S8/S53 domain"/>
    <property type="match status" value="1"/>
</dbReference>
<organism evidence="3 4">
    <name type="scientific">Catenulispora acidiphila (strain DSM 44928 / JCM 14897 / NBRC 102108 / NRRL B-24433 / ID139908)</name>
    <dbReference type="NCBI Taxonomy" id="479433"/>
    <lineage>
        <taxon>Bacteria</taxon>
        <taxon>Bacillati</taxon>
        <taxon>Actinomycetota</taxon>
        <taxon>Actinomycetes</taxon>
        <taxon>Catenulisporales</taxon>
        <taxon>Catenulisporaceae</taxon>
        <taxon>Catenulispora</taxon>
    </lineage>
</organism>
<reference evidence="3 4" key="1">
    <citation type="journal article" date="2009" name="Stand. Genomic Sci.">
        <title>Complete genome sequence of Catenulispora acidiphila type strain (ID 139908).</title>
        <authorList>
            <person name="Copeland A."/>
            <person name="Lapidus A."/>
            <person name="Glavina Del Rio T."/>
            <person name="Nolan M."/>
            <person name="Lucas S."/>
            <person name="Chen F."/>
            <person name="Tice H."/>
            <person name="Cheng J.F."/>
            <person name="Bruce D."/>
            <person name="Goodwin L."/>
            <person name="Pitluck S."/>
            <person name="Mikhailova N."/>
            <person name="Pati A."/>
            <person name="Ivanova N."/>
            <person name="Mavromatis K."/>
            <person name="Chen A."/>
            <person name="Palaniappan K."/>
            <person name="Chain P."/>
            <person name="Land M."/>
            <person name="Hauser L."/>
            <person name="Chang Y.J."/>
            <person name="Jeffries C.D."/>
            <person name="Chertkov O."/>
            <person name="Brettin T."/>
            <person name="Detter J.C."/>
            <person name="Han C."/>
            <person name="Ali Z."/>
            <person name="Tindall B.J."/>
            <person name="Goker M."/>
            <person name="Bristow J."/>
            <person name="Eisen J.A."/>
            <person name="Markowitz V."/>
            <person name="Hugenholtz P."/>
            <person name="Kyrpides N.C."/>
            <person name="Klenk H.P."/>
        </authorList>
    </citation>
    <scope>NUCLEOTIDE SEQUENCE [LARGE SCALE GENOMIC DNA]</scope>
    <source>
        <strain evidence="4">DSM 44928 / JCM 14897 / NBRC 102108 / NRRL B-24433 / ID139908</strain>
    </source>
</reference>
<dbReference type="STRING" id="479433.Caci_1999"/>
<dbReference type="AlphaFoldDB" id="C7QFU2"/>
<dbReference type="InterPro" id="IPR030400">
    <property type="entry name" value="Sedolisin_dom"/>
</dbReference>